<keyword evidence="5" id="KW-0804">Transcription</keyword>
<dbReference type="CDD" id="cd00383">
    <property type="entry name" value="trans_reg_C"/>
    <property type="match status" value="1"/>
</dbReference>
<keyword evidence="4" id="KW-0238">DNA-binding</keyword>
<dbReference type="InterPro" id="IPR036388">
    <property type="entry name" value="WH-like_DNA-bd_sf"/>
</dbReference>
<organism evidence="8">
    <name type="scientific">mine drainage metagenome</name>
    <dbReference type="NCBI Taxonomy" id="410659"/>
    <lineage>
        <taxon>unclassified sequences</taxon>
        <taxon>metagenomes</taxon>
        <taxon>ecological metagenomes</taxon>
    </lineage>
</organism>
<sequence length="231" mass="25460">MAKILIVEDDATTRALLRAVAQSQGHRATECRDGAEGLRVAMEERPDLAILDVNLPGLSGLEVCAALRRAHFGGAIILVTARQSVEDRVRGLGEGADDYLCKPFDIRELTARIAALLRRGERTAARQRACRLGDIEVDLGQKVALKDGRPFSLTKTEWSLLELLLENEGRPVSRERILDSVWGYEHFPSTRTVDTHVYRLRRKLGGEVGALIRNVHGEGYALAPAPHSHGD</sequence>
<evidence type="ECO:0000256" key="3">
    <source>
        <dbReference type="ARBA" id="ARBA00023015"/>
    </source>
</evidence>
<dbReference type="SMART" id="SM00862">
    <property type="entry name" value="Trans_reg_C"/>
    <property type="match status" value="1"/>
</dbReference>
<dbReference type="AlphaFoldDB" id="A0A1J5SZN8"/>
<keyword evidence="2" id="KW-0902">Two-component regulatory system</keyword>
<dbReference type="InterPro" id="IPR001867">
    <property type="entry name" value="OmpR/PhoB-type_DNA-bd"/>
</dbReference>
<evidence type="ECO:0000256" key="4">
    <source>
        <dbReference type="ARBA" id="ARBA00023125"/>
    </source>
</evidence>
<comment type="caution">
    <text evidence="8">The sequence shown here is derived from an EMBL/GenBank/DDBJ whole genome shotgun (WGS) entry which is preliminary data.</text>
</comment>
<evidence type="ECO:0000259" key="6">
    <source>
        <dbReference type="PROSITE" id="PS50110"/>
    </source>
</evidence>
<dbReference type="Gene3D" id="6.10.250.690">
    <property type="match status" value="1"/>
</dbReference>
<dbReference type="Gene3D" id="3.40.50.2300">
    <property type="match status" value="1"/>
</dbReference>
<dbReference type="PROSITE" id="PS50110">
    <property type="entry name" value="RESPONSE_REGULATORY"/>
    <property type="match status" value="1"/>
</dbReference>
<evidence type="ECO:0000256" key="1">
    <source>
        <dbReference type="ARBA" id="ARBA00022553"/>
    </source>
</evidence>
<evidence type="ECO:0000259" key="7">
    <source>
        <dbReference type="PROSITE" id="PS51755"/>
    </source>
</evidence>
<dbReference type="Pfam" id="PF00486">
    <property type="entry name" value="Trans_reg_C"/>
    <property type="match status" value="1"/>
</dbReference>
<dbReference type="GO" id="GO:0005829">
    <property type="term" value="C:cytosol"/>
    <property type="evidence" value="ECO:0007669"/>
    <property type="project" value="TreeGrafter"/>
</dbReference>
<feature type="domain" description="OmpR/PhoB-type" evidence="7">
    <location>
        <begin position="127"/>
        <end position="224"/>
    </location>
</feature>
<reference evidence="8" key="1">
    <citation type="submission" date="2016-10" db="EMBL/GenBank/DDBJ databases">
        <title>Sequence of Gallionella enrichment culture.</title>
        <authorList>
            <person name="Poehlein A."/>
            <person name="Muehling M."/>
            <person name="Daniel R."/>
        </authorList>
    </citation>
    <scope>NUCLEOTIDE SEQUENCE</scope>
</reference>
<dbReference type="InterPro" id="IPR039420">
    <property type="entry name" value="WalR-like"/>
</dbReference>
<name>A0A1J5SZN8_9ZZZZ</name>
<protein>
    <submittedName>
        <fullName evidence="8">Response regulator MprA</fullName>
    </submittedName>
</protein>
<accession>A0A1J5SZN8</accession>
<dbReference type="PANTHER" id="PTHR48111:SF1">
    <property type="entry name" value="TWO-COMPONENT RESPONSE REGULATOR ORR33"/>
    <property type="match status" value="1"/>
</dbReference>
<dbReference type="GO" id="GO:0000976">
    <property type="term" value="F:transcription cis-regulatory region binding"/>
    <property type="evidence" value="ECO:0007669"/>
    <property type="project" value="TreeGrafter"/>
</dbReference>
<evidence type="ECO:0000256" key="2">
    <source>
        <dbReference type="ARBA" id="ARBA00023012"/>
    </source>
</evidence>
<dbReference type="Gene3D" id="1.10.10.10">
    <property type="entry name" value="Winged helix-like DNA-binding domain superfamily/Winged helix DNA-binding domain"/>
    <property type="match status" value="1"/>
</dbReference>
<dbReference type="SUPFAM" id="SSF52172">
    <property type="entry name" value="CheY-like"/>
    <property type="match status" value="1"/>
</dbReference>
<evidence type="ECO:0000256" key="5">
    <source>
        <dbReference type="ARBA" id="ARBA00023163"/>
    </source>
</evidence>
<dbReference type="Pfam" id="PF00072">
    <property type="entry name" value="Response_reg"/>
    <property type="match status" value="1"/>
</dbReference>
<keyword evidence="3" id="KW-0805">Transcription regulation</keyword>
<dbReference type="PANTHER" id="PTHR48111">
    <property type="entry name" value="REGULATOR OF RPOS"/>
    <property type="match status" value="1"/>
</dbReference>
<dbReference type="GO" id="GO:0006355">
    <property type="term" value="P:regulation of DNA-templated transcription"/>
    <property type="evidence" value="ECO:0007669"/>
    <property type="project" value="InterPro"/>
</dbReference>
<dbReference type="InterPro" id="IPR011006">
    <property type="entry name" value="CheY-like_superfamily"/>
</dbReference>
<dbReference type="PROSITE" id="PS51755">
    <property type="entry name" value="OMPR_PHOB"/>
    <property type="match status" value="1"/>
</dbReference>
<keyword evidence="1" id="KW-0597">Phosphoprotein</keyword>
<dbReference type="GO" id="GO:0032993">
    <property type="term" value="C:protein-DNA complex"/>
    <property type="evidence" value="ECO:0007669"/>
    <property type="project" value="TreeGrafter"/>
</dbReference>
<gene>
    <name evidence="8" type="primary">mprA_4</name>
    <name evidence="8" type="ORF">GALL_52160</name>
</gene>
<evidence type="ECO:0000313" key="8">
    <source>
        <dbReference type="EMBL" id="OIR13403.1"/>
    </source>
</evidence>
<dbReference type="GO" id="GO:0000156">
    <property type="term" value="F:phosphorelay response regulator activity"/>
    <property type="evidence" value="ECO:0007669"/>
    <property type="project" value="TreeGrafter"/>
</dbReference>
<dbReference type="EMBL" id="MLJW01000014">
    <property type="protein sequence ID" value="OIR13403.1"/>
    <property type="molecule type" value="Genomic_DNA"/>
</dbReference>
<feature type="domain" description="Response regulatory" evidence="6">
    <location>
        <begin position="3"/>
        <end position="117"/>
    </location>
</feature>
<proteinExistence type="predicted"/>
<dbReference type="SMART" id="SM00448">
    <property type="entry name" value="REC"/>
    <property type="match status" value="1"/>
</dbReference>
<dbReference type="InterPro" id="IPR001789">
    <property type="entry name" value="Sig_transdc_resp-reg_receiver"/>
</dbReference>